<dbReference type="OrthoDB" id="7408523at2"/>
<gene>
    <name evidence="3" type="ordered locus">Vapar_4550</name>
</gene>
<evidence type="ECO:0000313" key="3">
    <source>
        <dbReference type="EMBL" id="ACS21156.1"/>
    </source>
</evidence>
<dbReference type="STRING" id="543728.Vapar_4550"/>
<dbReference type="HOGENOM" id="CLU_089870_0_0_4"/>
<organism evidence="3">
    <name type="scientific">Variovorax paradoxus (strain S110)</name>
    <dbReference type="NCBI Taxonomy" id="543728"/>
    <lineage>
        <taxon>Bacteria</taxon>
        <taxon>Pseudomonadati</taxon>
        <taxon>Pseudomonadota</taxon>
        <taxon>Betaproteobacteria</taxon>
        <taxon>Burkholderiales</taxon>
        <taxon>Comamonadaceae</taxon>
        <taxon>Variovorax</taxon>
    </lineage>
</organism>
<keyword evidence="2" id="KW-1133">Transmembrane helix</keyword>
<feature type="compositionally biased region" description="Basic and acidic residues" evidence="1">
    <location>
        <begin position="119"/>
        <end position="129"/>
    </location>
</feature>
<protein>
    <submittedName>
        <fullName evidence="3">Uncharacterized protein</fullName>
    </submittedName>
</protein>
<reference evidence="3" key="1">
    <citation type="submission" date="2009-06" db="EMBL/GenBank/DDBJ databases">
        <title>Complete sequence of chromosome 1 of Variovorax paradoxus S110.</title>
        <authorList>
            <consortium name="US DOE Joint Genome Institute"/>
            <person name="Lucas S."/>
            <person name="Copeland A."/>
            <person name="Lapidus A."/>
            <person name="Glavina del Rio T."/>
            <person name="Tice H."/>
            <person name="Bruce D."/>
            <person name="Goodwin L."/>
            <person name="Pitluck S."/>
            <person name="Chertkov O."/>
            <person name="Brettin T."/>
            <person name="Detter J.C."/>
            <person name="Han C."/>
            <person name="Larimer F."/>
            <person name="Land M."/>
            <person name="Hauser L."/>
            <person name="Kyrpides N."/>
            <person name="Ovchinnikova G."/>
            <person name="Orwin P."/>
            <person name="Leadbetter J.R."/>
            <person name="Spain J.C."/>
            <person name="Han J.I."/>
        </authorList>
    </citation>
    <scope>NUCLEOTIDE SEQUENCE</scope>
    <source>
        <strain evidence="3">S110</strain>
    </source>
</reference>
<evidence type="ECO:0000256" key="2">
    <source>
        <dbReference type="SAM" id="Phobius"/>
    </source>
</evidence>
<evidence type="ECO:0000256" key="1">
    <source>
        <dbReference type="SAM" id="MobiDB-lite"/>
    </source>
</evidence>
<keyword evidence="2" id="KW-0472">Membrane</keyword>
<keyword evidence="2" id="KW-0812">Transmembrane</keyword>
<dbReference type="AlphaFoldDB" id="C5CL05"/>
<feature type="transmembrane region" description="Helical" evidence="2">
    <location>
        <begin position="37"/>
        <end position="58"/>
    </location>
</feature>
<dbReference type="KEGG" id="vap:Vapar_4550"/>
<proteinExistence type="predicted"/>
<dbReference type="EMBL" id="CP001635">
    <property type="protein sequence ID" value="ACS21156.1"/>
    <property type="molecule type" value="Genomic_DNA"/>
</dbReference>
<sequence precursor="true">MKDKRFWLGVTASAIWLGVAAYVLCTTTTRPDKLNEWGDFIAGFSAPLAFFWLVLGYMQQGEELKNNTEMLRLQAEELKHSTDALRLQAEELKNSVEQQSRLVDVSREQVQLEIDAETEERQRRREAARPKFAAARNGSAESSGVKTHGLKIVNIGNLATDVSFKLSPQANALDGNFPVFENGREFRATITYATDFDCEVRISFNDADGFPGEVIFPIAVSRQRIDIGAIERVT</sequence>
<name>C5CL05_VARPS</name>
<dbReference type="eggNOG" id="ENOG5033CAE">
    <property type="taxonomic scope" value="Bacteria"/>
</dbReference>
<accession>C5CL05</accession>
<feature type="region of interest" description="Disordered" evidence="1">
    <location>
        <begin position="116"/>
        <end position="139"/>
    </location>
</feature>